<proteinExistence type="predicted"/>
<accession>A0A914W7Y1</accession>
<name>A0A914W7Y1_9BILA</name>
<evidence type="ECO:0000313" key="2">
    <source>
        <dbReference type="WBParaSite" id="PSAMB.scaffold3487size18072.g21595.t1"/>
    </source>
</evidence>
<evidence type="ECO:0000313" key="1">
    <source>
        <dbReference type="Proteomes" id="UP000887566"/>
    </source>
</evidence>
<protein>
    <submittedName>
        <fullName evidence="2">Uncharacterized protein</fullName>
    </submittedName>
</protein>
<dbReference type="AlphaFoldDB" id="A0A914W7Y1"/>
<sequence>MFTQDSILFDADGRTIRGKDEIMLYSEVSFEYGRERDGQAFVLQSTNILADRSSASTIYDIGDYDWSNVESGR</sequence>
<organism evidence="1 2">
    <name type="scientific">Plectus sambesii</name>
    <dbReference type="NCBI Taxonomy" id="2011161"/>
    <lineage>
        <taxon>Eukaryota</taxon>
        <taxon>Metazoa</taxon>
        <taxon>Ecdysozoa</taxon>
        <taxon>Nematoda</taxon>
        <taxon>Chromadorea</taxon>
        <taxon>Plectida</taxon>
        <taxon>Plectina</taxon>
        <taxon>Plectoidea</taxon>
        <taxon>Plectidae</taxon>
        <taxon>Plectus</taxon>
    </lineage>
</organism>
<reference evidence="2" key="1">
    <citation type="submission" date="2022-11" db="UniProtKB">
        <authorList>
            <consortium name="WormBaseParasite"/>
        </authorList>
    </citation>
    <scope>IDENTIFICATION</scope>
</reference>
<keyword evidence="1" id="KW-1185">Reference proteome</keyword>
<dbReference type="Proteomes" id="UP000887566">
    <property type="component" value="Unplaced"/>
</dbReference>
<dbReference type="WBParaSite" id="PSAMB.scaffold3487size18072.g21595.t1">
    <property type="protein sequence ID" value="PSAMB.scaffold3487size18072.g21595.t1"/>
    <property type="gene ID" value="PSAMB.scaffold3487size18072.g21595"/>
</dbReference>